<evidence type="ECO:0000256" key="1">
    <source>
        <dbReference type="SAM" id="Phobius"/>
    </source>
</evidence>
<reference evidence="2 3" key="1">
    <citation type="submission" date="2024-10" db="EMBL/GenBank/DDBJ databases">
        <title>Updated reference genomes for cyclostephanoid diatoms.</title>
        <authorList>
            <person name="Roberts W.R."/>
            <person name="Alverson A.J."/>
        </authorList>
    </citation>
    <scope>NUCLEOTIDE SEQUENCE [LARGE SCALE GENOMIC DNA]</scope>
    <source>
        <strain evidence="2 3">AJA010-31</strain>
    </source>
</reference>
<evidence type="ECO:0000313" key="2">
    <source>
        <dbReference type="EMBL" id="KAL3801450.1"/>
    </source>
</evidence>
<organism evidence="2 3">
    <name type="scientific">Cyclotella atomus</name>
    <dbReference type="NCBI Taxonomy" id="382360"/>
    <lineage>
        <taxon>Eukaryota</taxon>
        <taxon>Sar</taxon>
        <taxon>Stramenopiles</taxon>
        <taxon>Ochrophyta</taxon>
        <taxon>Bacillariophyta</taxon>
        <taxon>Coscinodiscophyceae</taxon>
        <taxon>Thalassiosirophycidae</taxon>
        <taxon>Stephanodiscales</taxon>
        <taxon>Stephanodiscaceae</taxon>
        <taxon>Cyclotella</taxon>
    </lineage>
</organism>
<protein>
    <submittedName>
        <fullName evidence="2">Uncharacterized protein</fullName>
    </submittedName>
</protein>
<keyword evidence="1" id="KW-0472">Membrane</keyword>
<sequence length="459" mass="52842">MTRPSHPMATKSTTNATSKSIQIKFTPTMNLTTSKRKVHKRIRLLNKRSKYRINKAGESAALTKHFCRLRQMNEDNLPYQNIPWDVNKHFEAVDAYEGIVMTMFVLPQLIYVYPILFILLLPPVALNLLYITWIVTEKCNRIRRDTFIWKLHVLIQALLCIPALAIALLSLLVSRIAMQVFGLAYCILDDEAVARMHRNLRIIEPYNDGPMLLLYFDDLVSGVAGMVHRRGLLEFTSSFALMFIINPWIKYWLTGNIYCSELGERFVTQIGEGKDLDAKQMRRRVKTYISRAKSPDTTRRYIASAFFCPHFQYPPEKRFFAIGLEHSTISALVHTTHFKTSQEIPLSIPTCISPTAELPIYRVVSKPMLKSIDMMCIFSNISVLKILWRNNPYHIFTGVVEANITTGMHCPEHPMWLISGHNKLACDHNVMLSTGWIDTFFEGFLPHISHFVNSSDIEK</sequence>
<keyword evidence="1" id="KW-1133">Transmembrane helix</keyword>
<feature type="transmembrane region" description="Helical" evidence="1">
    <location>
        <begin position="110"/>
        <end position="135"/>
    </location>
</feature>
<proteinExistence type="predicted"/>
<dbReference type="EMBL" id="JALLPJ020000132">
    <property type="protein sequence ID" value="KAL3801450.1"/>
    <property type="molecule type" value="Genomic_DNA"/>
</dbReference>
<comment type="caution">
    <text evidence="2">The sequence shown here is derived from an EMBL/GenBank/DDBJ whole genome shotgun (WGS) entry which is preliminary data.</text>
</comment>
<keyword evidence="1" id="KW-0812">Transmembrane</keyword>
<name>A0ABD3QTZ3_9STRA</name>
<dbReference type="Proteomes" id="UP001530400">
    <property type="component" value="Unassembled WGS sequence"/>
</dbReference>
<feature type="transmembrane region" description="Helical" evidence="1">
    <location>
        <begin position="147"/>
        <end position="173"/>
    </location>
</feature>
<gene>
    <name evidence="2" type="ORF">ACHAWO_002162</name>
</gene>
<evidence type="ECO:0000313" key="3">
    <source>
        <dbReference type="Proteomes" id="UP001530400"/>
    </source>
</evidence>
<dbReference type="AlphaFoldDB" id="A0ABD3QTZ3"/>
<accession>A0ABD3QTZ3</accession>
<keyword evidence="3" id="KW-1185">Reference proteome</keyword>